<gene>
    <name evidence="8" type="ORF">BJ968_004494</name>
</gene>
<evidence type="ECO:0000256" key="7">
    <source>
        <dbReference type="SAM" id="Phobius"/>
    </source>
</evidence>
<dbReference type="EMBL" id="JACCBB010000001">
    <property type="protein sequence ID" value="NYD24954.1"/>
    <property type="molecule type" value="Genomic_DNA"/>
</dbReference>
<keyword evidence="6 7" id="KW-0472">Membrane</keyword>
<accession>A0A7Y9J379</accession>
<dbReference type="Pfam" id="PF02133">
    <property type="entry name" value="Transp_cyt_pur"/>
    <property type="match status" value="1"/>
</dbReference>
<keyword evidence="3" id="KW-0813">Transport</keyword>
<evidence type="ECO:0000313" key="9">
    <source>
        <dbReference type="Proteomes" id="UP000521922"/>
    </source>
</evidence>
<dbReference type="GO" id="GO:0005886">
    <property type="term" value="C:plasma membrane"/>
    <property type="evidence" value="ECO:0007669"/>
    <property type="project" value="TreeGrafter"/>
</dbReference>
<reference evidence="8 9" key="1">
    <citation type="submission" date="2020-07" db="EMBL/GenBank/DDBJ databases">
        <title>Sequencing the genomes of 1000 actinobacteria strains.</title>
        <authorList>
            <person name="Klenk H.-P."/>
        </authorList>
    </citation>
    <scope>NUCLEOTIDE SEQUENCE [LARGE SCALE GENOMIC DNA]</scope>
    <source>
        <strain evidence="8 9">DSM 7487</strain>
    </source>
</reference>
<dbReference type="Proteomes" id="UP000521922">
    <property type="component" value="Unassembled WGS sequence"/>
</dbReference>
<dbReference type="GO" id="GO:0022857">
    <property type="term" value="F:transmembrane transporter activity"/>
    <property type="evidence" value="ECO:0007669"/>
    <property type="project" value="InterPro"/>
</dbReference>
<keyword evidence="5 7" id="KW-1133">Transmembrane helix</keyword>
<dbReference type="AlphaFoldDB" id="A0A7Y9J379"/>
<comment type="similarity">
    <text evidence="2">Belongs to the purine-cytosine permease (2.A.39) family.</text>
</comment>
<comment type="caution">
    <text evidence="8">The sequence shown here is derived from an EMBL/GenBank/DDBJ whole genome shotgun (WGS) entry which is preliminary data.</text>
</comment>
<proteinExistence type="inferred from homology"/>
<dbReference type="InterPro" id="IPR001248">
    <property type="entry name" value="Pur-cyt_permease"/>
</dbReference>
<protein>
    <submittedName>
        <fullName evidence="8">Purine-cytosine permease-like protein</fullName>
    </submittedName>
</protein>
<feature type="transmembrane region" description="Helical" evidence="7">
    <location>
        <begin position="32"/>
        <end position="54"/>
    </location>
</feature>
<evidence type="ECO:0000256" key="4">
    <source>
        <dbReference type="ARBA" id="ARBA00022692"/>
    </source>
</evidence>
<evidence type="ECO:0000313" key="8">
    <source>
        <dbReference type="EMBL" id="NYD24954.1"/>
    </source>
</evidence>
<organism evidence="8 9">
    <name type="scientific">Kineococcus aurantiacus</name>
    <dbReference type="NCBI Taxonomy" id="37633"/>
    <lineage>
        <taxon>Bacteria</taxon>
        <taxon>Bacillati</taxon>
        <taxon>Actinomycetota</taxon>
        <taxon>Actinomycetes</taxon>
        <taxon>Kineosporiales</taxon>
        <taxon>Kineosporiaceae</taxon>
        <taxon>Kineococcus</taxon>
    </lineage>
</organism>
<keyword evidence="4 7" id="KW-0812">Transmembrane</keyword>
<dbReference type="PANTHER" id="PTHR31806:SF1">
    <property type="entry name" value="PURINE-CYTOSINE PERMEASE FCY2-RELATED"/>
    <property type="match status" value="1"/>
</dbReference>
<keyword evidence="9" id="KW-1185">Reference proteome</keyword>
<evidence type="ECO:0000256" key="3">
    <source>
        <dbReference type="ARBA" id="ARBA00022448"/>
    </source>
</evidence>
<feature type="transmembrane region" description="Helical" evidence="7">
    <location>
        <begin position="197"/>
        <end position="218"/>
    </location>
</feature>
<evidence type="ECO:0000256" key="2">
    <source>
        <dbReference type="ARBA" id="ARBA00008974"/>
    </source>
</evidence>
<feature type="transmembrane region" description="Helical" evidence="7">
    <location>
        <begin position="224"/>
        <end position="246"/>
    </location>
</feature>
<comment type="subcellular location">
    <subcellularLocation>
        <location evidence="1">Membrane</location>
        <topology evidence="1">Multi-pass membrane protein</topology>
    </subcellularLocation>
</comment>
<evidence type="ECO:0000256" key="6">
    <source>
        <dbReference type="ARBA" id="ARBA00023136"/>
    </source>
</evidence>
<sequence>MFTAAASYNITYAPYVSDYSRYLPEDTSPAKIIVSVFWGASASPAWLIPLGAWFATSLGVTDALVGIHDAGNTVFTPLGSILAILSVLALVATMGLNAYSGMLSLVTAIDAVRPVPRTRTVRVTGILVLAVVWTAVGVGLSDASEALNTALLVMLYLLAPWTAVNLVDYFFVRRGHYAIADLFTPDGLYGRWGTRGLVAYAIGILMEIPFISVAGFYTGPVAHALGGVDLAVVVGLAVPGALSLLLNRRLDVATERSAITRSEDLLAQDDSAR</sequence>
<feature type="transmembrane region" description="Helical" evidence="7">
    <location>
        <begin position="146"/>
        <end position="167"/>
    </location>
</feature>
<dbReference type="Gene3D" id="1.10.4160.10">
    <property type="entry name" value="Hydantoin permease"/>
    <property type="match status" value="1"/>
</dbReference>
<dbReference type="PANTHER" id="PTHR31806">
    <property type="entry name" value="PURINE-CYTOSINE PERMEASE FCY2-RELATED"/>
    <property type="match status" value="1"/>
</dbReference>
<feature type="transmembrane region" description="Helical" evidence="7">
    <location>
        <begin position="74"/>
        <end position="99"/>
    </location>
</feature>
<name>A0A7Y9J379_9ACTN</name>
<feature type="transmembrane region" description="Helical" evidence="7">
    <location>
        <begin position="120"/>
        <end position="140"/>
    </location>
</feature>
<evidence type="ECO:0000256" key="5">
    <source>
        <dbReference type="ARBA" id="ARBA00022989"/>
    </source>
</evidence>
<dbReference type="InterPro" id="IPR026030">
    <property type="entry name" value="Pur-cyt_permease_Fcy2/21/22"/>
</dbReference>
<evidence type="ECO:0000256" key="1">
    <source>
        <dbReference type="ARBA" id="ARBA00004141"/>
    </source>
</evidence>